<keyword evidence="7" id="KW-0813">Transport</keyword>
<keyword evidence="6" id="KW-0472">Membrane</keyword>
<comment type="subcellular location">
    <subcellularLocation>
        <location evidence="1">Cell membrane</location>
        <topology evidence="1">Single-pass membrane protein</topology>
    </subcellularLocation>
    <subcellularLocation>
        <location evidence="7">Cell membrane</location>
        <topology evidence="7">Single-pass type II membrane protein</topology>
    </subcellularLocation>
</comment>
<protein>
    <submittedName>
        <fullName evidence="8">ExbD/TolR family protein</fullName>
    </submittedName>
</protein>
<reference evidence="9" key="1">
    <citation type="journal article" date="2019" name="Int. J. Syst. Evol. Microbiol.">
        <title>The Global Catalogue of Microorganisms (GCM) 10K type strain sequencing project: providing services to taxonomists for standard genome sequencing and annotation.</title>
        <authorList>
            <consortium name="The Broad Institute Genomics Platform"/>
            <consortium name="The Broad Institute Genome Sequencing Center for Infectious Disease"/>
            <person name="Wu L."/>
            <person name="Ma J."/>
        </authorList>
    </citation>
    <scope>NUCLEOTIDE SEQUENCE [LARGE SCALE GENOMIC DNA]</scope>
    <source>
        <strain evidence="9">KCTC 52127</strain>
    </source>
</reference>
<organism evidence="8 9">
    <name type="scientific">Pseudotenacibaculum haliotis</name>
    <dbReference type="NCBI Taxonomy" id="1862138"/>
    <lineage>
        <taxon>Bacteria</taxon>
        <taxon>Pseudomonadati</taxon>
        <taxon>Bacteroidota</taxon>
        <taxon>Flavobacteriia</taxon>
        <taxon>Flavobacteriales</taxon>
        <taxon>Flavobacteriaceae</taxon>
        <taxon>Pseudotenacibaculum</taxon>
    </lineage>
</organism>
<dbReference type="PROSITE" id="PS00111">
    <property type="entry name" value="PGLYCERATE_KINASE"/>
    <property type="match status" value="1"/>
</dbReference>
<evidence type="ECO:0000256" key="5">
    <source>
        <dbReference type="ARBA" id="ARBA00022989"/>
    </source>
</evidence>
<evidence type="ECO:0000256" key="6">
    <source>
        <dbReference type="ARBA" id="ARBA00023136"/>
    </source>
</evidence>
<dbReference type="InterPro" id="IPR015911">
    <property type="entry name" value="Phosphoglycerate_kinase_CS"/>
</dbReference>
<evidence type="ECO:0000256" key="4">
    <source>
        <dbReference type="ARBA" id="ARBA00022692"/>
    </source>
</evidence>
<dbReference type="EMBL" id="JBHULH010000008">
    <property type="protein sequence ID" value="MFD2568077.1"/>
    <property type="molecule type" value="Genomic_DNA"/>
</dbReference>
<dbReference type="PANTHER" id="PTHR30558">
    <property type="entry name" value="EXBD MEMBRANE COMPONENT OF PMF-DRIVEN MACROMOLECULE IMPORT SYSTEM"/>
    <property type="match status" value="1"/>
</dbReference>
<keyword evidence="4 7" id="KW-0812">Transmembrane</keyword>
<dbReference type="InterPro" id="IPR003400">
    <property type="entry name" value="ExbD"/>
</dbReference>
<comment type="similarity">
    <text evidence="2 7">Belongs to the ExbD/TolR family.</text>
</comment>
<dbReference type="Proteomes" id="UP001597508">
    <property type="component" value="Unassembled WGS sequence"/>
</dbReference>
<evidence type="ECO:0000256" key="3">
    <source>
        <dbReference type="ARBA" id="ARBA00022475"/>
    </source>
</evidence>
<keyword evidence="5" id="KW-1133">Transmembrane helix</keyword>
<name>A0ABW5LTG7_9FLAO</name>
<gene>
    <name evidence="8" type="ORF">ACFSRZ_11875</name>
</gene>
<dbReference type="Gene3D" id="3.30.420.270">
    <property type="match status" value="1"/>
</dbReference>
<keyword evidence="3" id="KW-1003">Cell membrane</keyword>
<evidence type="ECO:0000256" key="2">
    <source>
        <dbReference type="ARBA" id="ARBA00005811"/>
    </source>
</evidence>
<sequence>MNLRGRNKVNPNFNMSSMTDIVFLLLIFFMLTSTLVTVSAIDVLLPKAGGKTENKTSVAVTITSKSKFYIDKTQVSEKNLELEILSKVGPDKKKTVVIRGDQNVPYKNVMKVIDIANKNKLKMILAVKGGG</sequence>
<comment type="caution">
    <text evidence="8">The sequence shown here is derived from an EMBL/GenBank/DDBJ whole genome shotgun (WGS) entry which is preliminary data.</text>
</comment>
<proteinExistence type="inferred from homology"/>
<evidence type="ECO:0000313" key="8">
    <source>
        <dbReference type="EMBL" id="MFD2568077.1"/>
    </source>
</evidence>
<dbReference type="RefSeq" id="WP_379666786.1">
    <property type="nucleotide sequence ID" value="NZ_JBHULH010000008.1"/>
</dbReference>
<evidence type="ECO:0000256" key="7">
    <source>
        <dbReference type="RuleBase" id="RU003879"/>
    </source>
</evidence>
<evidence type="ECO:0000313" key="9">
    <source>
        <dbReference type="Proteomes" id="UP001597508"/>
    </source>
</evidence>
<dbReference type="Pfam" id="PF02472">
    <property type="entry name" value="ExbD"/>
    <property type="match status" value="1"/>
</dbReference>
<keyword evidence="9" id="KW-1185">Reference proteome</keyword>
<accession>A0ABW5LTG7</accession>
<keyword evidence="7" id="KW-0653">Protein transport</keyword>
<evidence type="ECO:0000256" key="1">
    <source>
        <dbReference type="ARBA" id="ARBA00004162"/>
    </source>
</evidence>